<evidence type="ECO:0000313" key="2">
    <source>
        <dbReference type="Proteomes" id="UP000292447"/>
    </source>
</evidence>
<dbReference type="EMBL" id="CP034459">
    <property type="protein sequence ID" value="QBM89561.1"/>
    <property type="molecule type" value="Genomic_DNA"/>
</dbReference>
<protein>
    <submittedName>
        <fullName evidence="1">Uncharacterized protein</fullName>
    </submittedName>
</protein>
<dbReference type="Proteomes" id="UP000292447">
    <property type="component" value="Chromosome IV"/>
</dbReference>
<reference evidence="2" key="1">
    <citation type="submission" date="2019-03" db="EMBL/GenBank/DDBJ databases">
        <title>Snf2 controls pulcherriminic acid biosynthesis and connects pigmentation and antifungal activity of the yeast Metschnikowia pulcherrima.</title>
        <authorList>
            <person name="Gore-Lloyd D."/>
            <person name="Sumann I."/>
            <person name="Brachmann A.O."/>
            <person name="Schneeberger K."/>
            <person name="Ortiz-Merino R.A."/>
            <person name="Moreno-Beltran M."/>
            <person name="Schlaefli M."/>
            <person name="Kirner P."/>
            <person name="Santos Kron A."/>
            <person name="Wolfe K.H."/>
            <person name="Piel J."/>
            <person name="Ahrens C.H."/>
            <person name="Henk D."/>
            <person name="Freimoser F.M."/>
        </authorList>
    </citation>
    <scope>NUCLEOTIDE SEQUENCE [LARGE SCALE GENOMIC DNA]</scope>
    <source>
        <strain evidence="2">APC 1.2</strain>
    </source>
</reference>
<gene>
    <name evidence="1" type="ORF">METSCH_D06380</name>
</gene>
<name>A0A4P6XU36_9ASCO</name>
<keyword evidence="2" id="KW-1185">Reference proteome</keyword>
<organism evidence="1 2">
    <name type="scientific">Metschnikowia aff. pulcherrima</name>
    <dbReference type="NCBI Taxonomy" id="2163413"/>
    <lineage>
        <taxon>Eukaryota</taxon>
        <taxon>Fungi</taxon>
        <taxon>Dikarya</taxon>
        <taxon>Ascomycota</taxon>
        <taxon>Saccharomycotina</taxon>
        <taxon>Pichiomycetes</taxon>
        <taxon>Metschnikowiaceae</taxon>
        <taxon>Metschnikowia</taxon>
    </lineage>
</organism>
<dbReference type="AlphaFoldDB" id="A0A4P6XU36"/>
<evidence type="ECO:0000313" key="1">
    <source>
        <dbReference type="EMBL" id="QBM89561.1"/>
    </source>
</evidence>
<sequence>MTVEKLQHPKTPKLRIPAPRKTCHQSCSLSLVDMACDSVGNEGRAELKRGTPGRTRVSPILTTGGFLVYYHGRNKEDAIRSSNSLYIDRTNYRLAILYTHQLLEIQACVPGFLRVFIEPHPPLVALFSVPGRFGDSSRQSELQLLSRIYPIKARIFLLKLLAITNCILADLTPLSTKLIQPLTTLDIHKCSGIE</sequence>
<accession>A0A4P6XU36</accession>
<proteinExistence type="predicted"/>